<keyword evidence="2" id="KW-1185">Reference proteome</keyword>
<dbReference type="Proteomes" id="UP000198417">
    <property type="component" value="Unassembled WGS sequence"/>
</dbReference>
<gene>
    <name evidence="1" type="ORF">SAMN06265370_1335</name>
</gene>
<proteinExistence type="predicted"/>
<evidence type="ECO:0000313" key="2">
    <source>
        <dbReference type="Proteomes" id="UP000198417"/>
    </source>
</evidence>
<name>A0A238ZL72_9RHOB</name>
<sequence length="64" mass="7258">MGRDRTPCSNRRRLDTLPFGVGRMDTSRYGFFIACRPVSHAIFLSYGSVQGASLLLQSLPRLRR</sequence>
<reference evidence="1 2" key="1">
    <citation type="submission" date="2017-06" db="EMBL/GenBank/DDBJ databases">
        <authorList>
            <person name="Kim H.J."/>
            <person name="Triplett B.A."/>
        </authorList>
    </citation>
    <scope>NUCLEOTIDE SEQUENCE [LARGE SCALE GENOMIC DNA]</scope>
    <source>
        <strain evidence="1 2">DSM 29052</strain>
    </source>
</reference>
<organism evidence="1 2">
    <name type="scientific">Puniceibacterium sediminis</name>
    <dbReference type="NCBI Taxonomy" id="1608407"/>
    <lineage>
        <taxon>Bacteria</taxon>
        <taxon>Pseudomonadati</taxon>
        <taxon>Pseudomonadota</taxon>
        <taxon>Alphaproteobacteria</taxon>
        <taxon>Rhodobacterales</taxon>
        <taxon>Paracoccaceae</taxon>
        <taxon>Puniceibacterium</taxon>
    </lineage>
</organism>
<dbReference type="AlphaFoldDB" id="A0A238ZL72"/>
<dbReference type="EMBL" id="FZNN01000033">
    <property type="protein sequence ID" value="SNR83423.1"/>
    <property type="molecule type" value="Genomic_DNA"/>
</dbReference>
<protein>
    <submittedName>
        <fullName evidence="1">Uncharacterized protein</fullName>
    </submittedName>
</protein>
<accession>A0A238ZL72</accession>
<evidence type="ECO:0000313" key="1">
    <source>
        <dbReference type="EMBL" id="SNR83423.1"/>
    </source>
</evidence>